<feature type="compositionally biased region" description="Basic and acidic residues" evidence="1">
    <location>
        <begin position="65"/>
        <end position="76"/>
    </location>
</feature>
<protein>
    <submittedName>
        <fullName evidence="3">Uncharacterized protein</fullName>
    </submittedName>
</protein>
<evidence type="ECO:0000313" key="3">
    <source>
        <dbReference type="WBParaSite" id="nRc.2.0.1.t31429-RA"/>
    </source>
</evidence>
<reference evidence="3" key="1">
    <citation type="submission" date="2022-11" db="UniProtKB">
        <authorList>
            <consortium name="WormBaseParasite"/>
        </authorList>
    </citation>
    <scope>IDENTIFICATION</scope>
</reference>
<keyword evidence="2" id="KW-1185">Reference proteome</keyword>
<feature type="region of interest" description="Disordered" evidence="1">
    <location>
        <begin position="54"/>
        <end position="76"/>
    </location>
</feature>
<dbReference type="WBParaSite" id="nRc.2.0.1.t31429-RA">
    <property type="protein sequence ID" value="nRc.2.0.1.t31429-RA"/>
    <property type="gene ID" value="nRc.2.0.1.g31429"/>
</dbReference>
<dbReference type="Proteomes" id="UP000887565">
    <property type="component" value="Unplaced"/>
</dbReference>
<evidence type="ECO:0000256" key="1">
    <source>
        <dbReference type="SAM" id="MobiDB-lite"/>
    </source>
</evidence>
<sequence>MHFRPQDAGVPVAHSPMIAMELQEVGPVNPNPDANGPLLQNIKRSPLRVELTQPKQDIVTPEIRPNLKEVDPETKR</sequence>
<accession>A0A915JZE9</accession>
<name>A0A915JZE9_ROMCU</name>
<dbReference type="AlphaFoldDB" id="A0A915JZE9"/>
<evidence type="ECO:0000313" key="2">
    <source>
        <dbReference type="Proteomes" id="UP000887565"/>
    </source>
</evidence>
<proteinExistence type="predicted"/>
<organism evidence="2 3">
    <name type="scientific">Romanomermis culicivorax</name>
    <name type="common">Nematode worm</name>
    <dbReference type="NCBI Taxonomy" id="13658"/>
    <lineage>
        <taxon>Eukaryota</taxon>
        <taxon>Metazoa</taxon>
        <taxon>Ecdysozoa</taxon>
        <taxon>Nematoda</taxon>
        <taxon>Enoplea</taxon>
        <taxon>Dorylaimia</taxon>
        <taxon>Mermithida</taxon>
        <taxon>Mermithoidea</taxon>
        <taxon>Mermithidae</taxon>
        <taxon>Romanomermis</taxon>
    </lineage>
</organism>